<sequence length="277" mass="31915">MEALDRFSPEEKDIIRRSWKVLDKNLNNTAYNIFEMIFNQSPDTKQLFPFMKFQQSGKSKEIEFHGLRFMQVLESVVKTLDNPESLNPLCDNLGRVHGRLSESRGFRTHHWGVFIECTLFHFRKVLSQDSYFHRMETLDKVIINWRTILRLLIKQMKRGFNTDIKNRQASRDLEDNNKASTSSSPISQESCSLGTVLRKNSRQLTFLAVPGCGSMMSQSLTLPTINNNNYRKGSDSRLSTVSAVSASSVSPAIERAPSTGLFRPLKEFARRRFINHF</sequence>
<reference evidence="8 9" key="1">
    <citation type="journal article" date="2003" name="PLoS Biol.">
        <title>The genome sequence of Caenorhabditis briggsae: a platform for comparative genomics.</title>
        <authorList>
            <person name="Stein L.D."/>
            <person name="Bao Z."/>
            <person name="Blasiar D."/>
            <person name="Blumenthal T."/>
            <person name="Brent M.R."/>
            <person name="Chen N."/>
            <person name="Chinwalla A."/>
            <person name="Clarke L."/>
            <person name="Clee C."/>
            <person name="Coghlan A."/>
            <person name="Coulson A."/>
            <person name="D'Eustachio P."/>
            <person name="Fitch D.H."/>
            <person name="Fulton L.A."/>
            <person name="Fulton R.E."/>
            <person name="Griffiths-Jones S."/>
            <person name="Harris T.W."/>
            <person name="Hillier L.W."/>
            <person name="Kamath R."/>
            <person name="Kuwabara P.E."/>
            <person name="Mardis E.R."/>
            <person name="Marra M.A."/>
            <person name="Miner T.L."/>
            <person name="Minx P."/>
            <person name="Mullikin J.C."/>
            <person name="Plumb R.W."/>
            <person name="Rogers J."/>
            <person name="Schein J.E."/>
            <person name="Sohrmann M."/>
            <person name="Spieth J."/>
            <person name="Stajich J.E."/>
            <person name="Wei C."/>
            <person name="Willey D."/>
            <person name="Wilson R.K."/>
            <person name="Durbin R."/>
            <person name="Waterston R.H."/>
        </authorList>
    </citation>
    <scope>NUCLEOTIDE SEQUENCE [LARGE SCALE GENOMIC DNA]</scope>
    <source>
        <strain evidence="8 9">AF16</strain>
    </source>
</reference>
<dbReference type="GO" id="GO:0046872">
    <property type="term" value="F:metal ion binding"/>
    <property type="evidence" value="ECO:0007669"/>
    <property type="project" value="UniProtKB-KW"/>
</dbReference>
<protein>
    <submittedName>
        <fullName evidence="8">Protein CBR-GLB-7</fullName>
    </submittedName>
</protein>
<gene>
    <name evidence="10" type="primary">glb-7</name>
    <name evidence="8" type="synonym">Cbr-glb-7</name>
    <name evidence="10" type="ORF">CBG10551</name>
    <name evidence="8" type="ORF">CBG_10551</name>
</gene>
<dbReference type="Gene3D" id="1.10.490.10">
    <property type="entry name" value="Globins"/>
    <property type="match status" value="1"/>
</dbReference>
<dbReference type="PANTHER" id="PTHR46458">
    <property type="entry name" value="BLR2807 PROTEIN"/>
    <property type="match status" value="1"/>
</dbReference>
<evidence type="ECO:0000256" key="6">
    <source>
        <dbReference type="RuleBase" id="RU000356"/>
    </source>
</evidence>
<evidence type="ECO:0000256" key="1">
    <source>
        <dbReference type="ARBA" id="ARBA00022448"/>
    </source>
</evidence>
<dbReference type="GO" id="GO:0015671">
    <property type="term" value="P:oxygen transport"/>
    <property type="evidence" value="ECO:0000318"/>
    <property type="project" value="GO_Central"/>
</dbReference>
<proteinExistence type="inferred from homology"/>
<dbReference type="InterPro" id="IPR050532">
    <property type="entry name" value="Globin-like_OT"/>
</dbReference>
<dbReference type="HOGENOM" id="CLU_1016457_0_0_1"/>
<keyword evidence="1 6" id="KW-0813">Transport</keyword>
<evidence type="ECO:0000256" key="5">
    <source>
        <dbReference type="ARBA" id="ARBA00023004"/>
    </source>
</evidence>
<keyword evidence="5" id="KW-0408">Iron</keyword>
<dbReference type="KEGG" id="cbr:CBG_10551"/>
<keyword evidence="4" id="KW-0479">Metal-binding</keyword>
<dbReference type="EMBL" id="HE601209">
    <property type="protein sequence ID" value="CAP29950.1"/>
    <property type="molecule type" value="Genomic_DNA"/>
</dbReference>
<dbReference type="eggNOG" id="KOG3378">
    <property type="taxonomic scope" value="Eukaryota"/>
</dbReference>
<dbReference type="SUPFAM" id="SSF46458">
    <property type="entry name" value="Globin-like"/>
    <property type="match status" value="1"/>
</dbReference>
<evidence type="ECO:0000313" key="9">
    <source>
        <dbReference type="Proteomes" id="UP000008549"/>
    </source>
</evidence>
<dbReference type="InParanoid" id="A8XBD5"/>
<organism evidence="8 9">
    <name type="scientific">Caenorhabditis briggsae</name>
    <dbReference type="NCBI Taxonomy" id="6238"/>
    <lineage>
        <taxon>Eukaryota</taxon>
        <taxon>Metazoa</taxon>
        <taxon>Ecdysozoa</taxon>
        <taxon>Nematoda</taxon>
        <taxon>Chromadorea</taxon>
        <taxon>Rhabditida</taxon>
        <taxon>Rhabditina</taxon>
        <taxon>Rhabditomorpha</taxon>
        <taxon>Rhabditoidea</taxon>
        <taxon>Rhabditidae</taxon>
        <taxon>Peloderinae</taxon>
        <taxon>Caenorhabditis</taxon>
    </lineage>
</organism>
<comment type="similarity">
    <text evidence="6">Belongs to the globin family.</text>
</comment>
<dbReference type="InterPro" id="IPR012292">
    <property type="entry name" value="Globin/Proto"/>
</dbReference>
<dbReference type="AlphaFoldDB" id="A8XBD5"/>
<dbReference type="OMA" id="HVMYSAK"/>
<evidence type="ECO:0000259" key="7">
    <source>
        <dbReference type="PROSITE" id="PS01033"/>
    </source>
</evidence>
<dbReference type="CDD" id="cd01040">
    <property type="entry name" value="Mb-like"/>
    <property type="match status" value="1"/>
</dbReference>
<keyword evidence="3 6" id="KW-0561">Oxygen transport</keyword>
<evidence type="ECO:0000313" key="8">
    <source>
        <dbReference type="EMBL" id="CAP29950.1"/>
    </source>
</evidence>
<dbReference type="InterPro" id="IPR009050">
    <property type="entry name" value="Globin-like_sf"/>
</dbReference>
<evidence type="ECO:0000313" key="10">
    <source>
        <dbReference type="WormBase" id="CBG10551a"/>
    </source>
</evidence>
<keyword evidence="2 6" id="KW-0349">Heme</keyword>
<evidence type="ECO:0000256" key="2">
    <source>
        <dbReference type="ARBA" id="ARBA00022617"/>
    </source>
</evidence>
<feature type="domain" description="Globin" evidence="7">
    <location>
        <begin position="6"/>
        <end position="161"/>
    </location>
</feature>
<reference evidence="8 9" key="2">
    <citation type="journal article" date="2011" name="PLoS Genet.">
        <title>Caenorhabditis briggsae recombinant inbred line genotypes reveal inter-strain incompatibility and the evolution of recombination.</title>
        <authorList>
            <person name="Ross J.A."/>
            <person name="Koboldt D.C."/>
            <person name="Staisch J.E."/>
            <person name="Chamberlin H.M."/>
            <person name="Gupta B.P."/>
            <person name="Miller R.D."/>
            <person name="Baird S.E."/>
            <person name="Haag E.S."/>
        </authorList>
    </citation>
    <scope>NUCLEOTIDE SEQUENCE [LARGE SCALE GENOMIC DNA]</scope>
    <source>
        <strain evidence="8 9">AF16</strain>
    </source>
</reference>
<name>A8XBD5_CAEBR</name>
<accession>A8XBD5</accession>
<dbReference type="InterPro" id="IPR000971">
    <property type="entry name" value="Globin"/>
</dbReference>
<dbReference type="GeneID" id="8576877"/>
<keyword evidence="9" id="KW-1185">Reference proteome</keyword>
<dbReference type="STRING" id="6238.A8XBD5"/>
<dbReference type="CTD" id="8576877"/>
<evidence type="ECO:0000256" key="3">
    <source>
        <dbReference type="ARBA" id="ARBA00022621"/>
    </source>
</evidence>
<dbReference type="InterPro" id="IPR044399">
    <property type="entry name" value="Mb-like_M"/>
</dbReference>
<dbReference type="PROSITE" id="PS01033">
    <property type="entry name" value="GLOBIN"/>
    <property type="match status" value="1"/>
</dbReference>
<dbReference type="GO" id="GO:0005344">
    <property type="term" value="F:oxygen carrier activity"/>
    <property type="evidence" value="ECO:0000318"/>
    <property type="project" value="GO_Central"/>
</dbReference>
<dbReference type="RefSeq" id="XP_002634883.1">
    <property type="nucleotide sequence ID" value="XM_002634837.1"/>
</dbReference>
<dbReference type="GO" id="GO:0019825">
    <property type="term" value="F:oxygen binding"/>
    <property type="evidence" value="ECO:0000318"/>
    <property type="project" value="GO_Central"/>
</dbReference>
<evidence type="ECO:0000256" key="4">
    <source>
        <dbReference type="ARBA" id="ARBA00022723"/>
    </source>
</evidence>
<dbReference type="GO" id="GO:0020037">
    <property type="term" value="F:heme binding"/>
    <property type="evidence" value="ECO:0007669"/>
    <property type="project" value="InterPro"/>
</dbReference>
<dbReference type="Pfam" id="PF00042">
    <property type="entry name" value="Globin"/>
    <property type="match status" value="1"/>
</dbReference>
<dbReference type="WormBase" id="CBG10551a">
    <property type="protein sequence ID" value="CBP02580"/>
    <property type="gene ID" value="WBGene00031915"/>
    <property type="gene designation" value="Cbr-glb-7"/>
</dbReference>
<dbReference type="Proteomes" id="UP000008549">
    <property type="component" value="Unassembled WGS sequence"/>
</dbReference>
<dbReference type="GO" id="GO:0001666">
    <property type="term" value="P:response to hypoxia"/>
    <property type="evidence" value="ECO:0000318"/>
    <property type="project" value="GO_Central"/>
</dbReference>
<dbReference type="PANTHER" id="PTHR46458:SF1">
    <property type="entry name" value="GEO09476P1"/>
    <property type="match status" value="1"/>
</dbReference>